<dbReference type="EMBL" id="ASRX01000053">
    <property type="protein sequence ID" value="EYF02903.1"/>
    <property type="molecule type" value="Genomic_DNA"/>
</dbReference>
<organism evidence="2 3">
    <name type="scientific">Chondromyces apiculatus DSM 436</name>
    <dbReference type="NCBI Taxonomy" id="1192034"/>
    <lineage>
        <taxon>Bacteria</taxon>
        <taxon>Pseudomonadati</taxon>
        <taxon>Myxococcota</taxon>
        <taxon>Polyangia</taxon>
        <taxon>Polyangiales</taxon>
        <taxon>Polyangiaceae</taxon>
        <taxon>Chondromyces</taxon>
    </lineage>
</organism>
<comment type="caution">
    <text evidence="2">The sequence shown here is derived from an EMBL/GenBank/DDBJ whole genome shotgun (WGS) entry which is preliminary data.</text>
</comment>
<keyword evidence="3" id="KW-1185">Reference proteome</keyword>
<reference evidence="2 3" key="1">
    <citation type="submission" date="2013-05" db="EMBL/GenBank/DDBJ databases">
        <title>Genome assembly of Chondromyces apiculatus DSM 436.</title>
        <authorList>
            <person name="Sharma G."/>
            <person name="Khatri I."/>
            <person name="Kaur C."/>
            <person name="Mayilraj S."/>
            <person name="Subramanian S."/>
        </authorList>
    </citation>
    <scope>NUCLEOTIDE SEQUENCE [LARGE SCALE GENOMIC DNA]</scope>
    <source>
        <strain evidence="2 3">DSM 436</strain>
    </source>
</reference>
<gene>
    <name evidence="2" type="ORF">CAP_6326</name>
</gene>
<evidence type="ECO:0000313" key="2">
    <source>
        <dbReference type="EMBL" id="EYF02903.1"/>
    </source>
</evidence>
<evidence type="ECO:0000256" key="1">
    <source>
        <dbReference type="SAM" id="MobiDB-lite"/>
    </source>
</evidence>
<feature type="region of interest" description="Disordered" evidence="1">
    <location>
        <begin position="1"/>
        <end position="26"/>
    </location>
</feature>
<dbReference type="AlphaFoldDB" id="A0A017T102"/>
<protein>
    <submittedName>
        <fullName evidence="2">Uncharacterized protein</fullName>
    </submittedName>
</protein>
<dbReference type="OrthoDB" id="835246at2"/>
<dbReference type="Proteomes" id="UP000019678">
    <property type="component" value="Unassembled WGS sequence"/>
</dbReference>
<proteinExistence type="predicted"/>
<evidence type="ECO:0000313" key="3">
    <source>
        <dbReference type="Proteomes" id="UP000019678"/>
    </source>
</evidence>
<name>A0A017T102_9BACT</name>
<sequence length="415" mass="43833">MIRLPRNVRCLPDSDGDGDETPTPPPVAVAPIHTYPVAPEALSAAPTPNVTRSSSPLWTVAPFLVTAITVALLVSRALAGTPSVAVPTWRSVLDFGRSVAASSLTRAALPAHAVEPAALFAAPDAAPVEHEPPPRIEHQGYGSIPGGVLFTPDSFAPTGSDYDLLLHFHGNTRVVRESAEVAGLNAAVAVVNLGVGSGPYEVAYIAPGTYEALLEEINRVIALRGVPSPRLRRVALSSWSAGYGAISKILEMRRGADPLDALLVLDGIHTGWLEGSRTHDLAALNPLHLDAFARAARRASSGDFLFSITHADIDPIAYAGTSLTADYLLREAAGQPLERTAPGPAPAHLALRSAEGAVAKRLEKRLEPTSDTRLGDLHVRGYTGNTPEHHMSHLLQMGATVIPELVSRWSSPAIR</sequence>
<dbReference type="RefSeq" id="WP_156041225.1">
    <property type="nucleotide sequence ID" value="NZ_ASRX01000053.1"/>
</dbReference>
<accession>A0A017T102</accession>